<proteinExistence type="predicted"/>
<dbReference type="EMBL" id="LR797178">
    <property type="protein sequence ID" value="CAB4191731.1"/>
    <property type="molecule type" value="Genomic_DNA"/>
</dbReference>
<gene>
    <name evidence="1" type="ORF">UFOVP1229_111</name>
</gene>
<name>A0A6J5RE18_9CAUD</name>
<reference evidence="1" key="1">
    <citation type="submission" date="2020-05" db="EMBL/GenBank/DDBJ databases">
        <authorList>
            <person name="Chiriac C."/>
            <person name="Salcher M."/>
            <person name="Ghai R."/>
            <person name="Kavagutti S V."/>
        </authorList>
    </citation>
    <scope>NUCLEOTIDE SEQUENCE</scope>
</reference>
<sequence>MSQLALRAAIRDAIRTEFDLKDCQCMVMDADGQPPQSSSPLFVAVHPGAWRRASQWKNGPLFDEELGFRVTVSVQNSGIQPQYYGEWYLQNAVPLGTCGAGLEAFCRAIAVFLHDNDDIVCTLETAAGNDGQYSGGVFFLDGGMAVEKTADWWRSTPASKNSNPPIGLSQTMTFDGIRRTQQSGTAT</sequence>
<accession>A0A6J5RE18</accession>
<organism evidence="1">
    <name type="scientific">uncultured Caudovirales phage</name>
    <dbReference type="NCBI Taxonomy" id="2100421"/>
    <lineage>
        <taxon>Viruses</taxon>
        <taxon>Duplodnaviria</taxon>
        <taxon>Heunggongvirae</taxon>
        <taxon>Uroviricota</taxon>
        <taxon>Caudoviricetes</taxon>
        <taxon>Peduoviridae</taxon>
        <taxon>Maltschvirus</taxon>
        <taxon>Maltschvirus maltsch</taxon>
    </lineage>
</organism>
<evidence type="ECO:0000313" key="1">
    <source>
        <dbReference type="EMBL" id="CAB4191731.1"/>
    </source>
</evidence>
<protein>
    <submittedName>
        <fullName evidence="1">Uncharacterized protein</fullName>
    </submittedName>
</protein>